<dbReference type="OrthoDB" id="2509690at2"/>
<comment type="caution">
    <text evidence="5">The sequence shown here is derived from an EMBL/GenBank/DDBJ whole genome shotgun (WGS) entry which is preliminary data.</text>
</comment>
<dbReference type="Proteomes" id="UP000186364">
    <property type="component" value="Unassembled WGS sequence"/>
</dbReference>
<proteinExistence type="inferred from homology"/>
<dbReference type="InterPro" id="IPR006059">
    <property type="entry name" value="SBP"/>
</dbReference>
<keyword evidence="4" id="KW-0732">Signal</keyword>
<protein>
    <submittedName>
        <fullName evidence="5">ABC transporter substrate-binding protein</fullName>
    </submittedName>
</protein>
<evidence type="ECO:0000256" key="2">
    <source>
        <dbReference type="ARBA" id="ARBA00008520"/>
    </source>
</evidence>
<dbReference type="PANTHER" id="PTHR43649">
    <property type="entry name" value="ARABINOSE-BINDING PROTEIN-RELATED"/>
    <property type="match status" value="1"/>
</dbReference>
<dbReference type="SUPFAM" id="SSF53850">
    <property type="entry name" value="Periplasmic binding protein-like II"/>
    <property type="match status" value="1"/>
</dbReference>
<dbReference type="Pfam" id="PF01547">
    <property type="entry name" value="SBP_bac_1"/>
    <property type="match status" value="1"/>
</dbReference>
<evidence type="ECO:0000313" key="6">
    <source>
        <dbReference type="Proteomes" id="UP000186364"/>
    </source>
</evidence>
<keyword evidence="3" id="KW-0574">Periplasm</keyword>
<feature type="chain" id="PRO_5010188666" evidence="4">
    <location>
        <begin position="27"/>
        <end position="426"/>
    </location>
</feature>
<comment type="similarity">
    <text evidence="2">Belongs to the bacterial solute-binding protein 1 family.</text>
</comment>
<dbReference type="GO" id="GO:0042597">
    <property type="term" value="C:periplasmic space"/>
    <property type="evidence" value="ECO:0007669"/>
    <property type="project" value="UniProtKB-SubCell"/>
</dbReference>
<organism evidence="5 6">
    <name type="scientific">Xaviernesmea oryzae</name>
    <dbReference type="NCBI Taxonomy" id="464029"/>
    <lineage>
        <taxon>Bacteria</taxon>
        <taxon>Pseudomonadati</taxon>
        <taxon>Pseudomonadota</taxon>
        <taxon>Alphaproteobacteria</taxon>
        <taxon>Hyphomicrobiales</taxon>
        <taxon>Rhizobiaceae</taxon>
        <taxon>Rhizobium/Agrobacterium group</taxon>
        <taxon>Xaviernesmea</taxon>
    </lineage>
</organism>
<dbReference type="RefSeq" id="WP_075629812.1">
    <property type="nucleotide sequence ID" value="NZ_FOAM01000007.1"/>
</dbReference>
<evidence type="ECO:0000256" key="1">
    <source>
        <dbReference type="ARBA" id="ARBA00004418"/>
    </source>
</evidence>
<dbReference type="Gene3D" id="3.40.190.10">
    <property type="entry name" value="Periplasmic binding protein-like II"/>
    <property type="match status" value="2"/>
</dbReference>
<dbReference type="AlphaFoldDB" id="A0A1Q9AR99"/>
<feature type="signal peptide" evidence="4">
    <location>
        <begin position="1"/>
        <end position="26"/>
    </location>
</feature>
<dbReference type="EMBL" id="MKIP01000059">
    <property type="protein sequence ID" value="OLP57906.1"/>
    <property type="molecule type" value="Genomic_DNA"/>
</dbReference>
<sequence>MTRHTLIRTCAPIALASLLACGPASAQTTLTFLMVTGSDSMAAAEALAKAYEAKHPDVTVEIEARPGGSEGDNLIKTRLATSEMPDVFLYNSGSLMQALKPETALLDISDLPSQAGVAKDFKDVVSAGGKVYGVPFGTTMAGGIFYNKDIYRELGLSPPKTWAEFMANNEKIKAAGKVAVAQTYGATWTSQLFVLADFYNVQKAVPNFAADYTANRAKYATTPAALKGFEHLAEVHEKGLQNPDFGAATYEDGLAMVATGQAAHYPMLSFAVGALKQTNPDDLKNLGFFSQPGDDAAQNGLTVWMPMALFAPATTPNKEVARDFLDFVASVEGCKVGMSVNTVQGPSVVQGCDLPADVPPAISDMLPYFKEGRTAPALEFLSPIKGPSLEQITVEVGSGMRAPAEAAALYDEDVRKQAKQLGLPNW</sequence>
<gene>
    <name evidence="5" type="ORF">BJF93_13785</name>
</gene>
<evidence type="ECO:0000256" key="3">
    <source>
        <dbReference type="ARBA" id="ARBA00022764"/>
    </source>
</evidence>
<keyword evidence="6" id="KW-1185">Reference proteome</keyword>
<dbReference type="PROSITE" id="PS51257">
    <property type="entry name" value="PROKAR_LIPOPROTEIN"/>
    <property type="match status" value="1"/>
</dbReference>
<name>A0A1Q9AR99_9HYPH</name>
<accession>A0A1Q9AR99</accession>
<reference evidence="5 6" key="1">
    <citation type="submission" date="2016-09" db="EMBL/GenBank/DDBJ databases">
        <title>Rhizobium sp. nov., a novel species isolated from the rice rhizosphere.</title>
        <authorList>
            <person name="Zhao J."/>
            <person name="Zhang X."/>
        </authorList>
    </citation>
    <scope>NUCLEOTIDE SEQUENCE [LARGE SCALE GENOMIC DNA]</scope>
    <source>
        <strain evidence="5 6">1.7048</strain>
    </source>
</reference>
<evidence type="ECO:0000313" key="5">
    <source>
        <dbReference type="EMBL" id="OLP57906.1"/>
    </source>
</evidence>
<dbReference type="InterPro" id="IPR050490">
    <property type="entry name" value="Bact_solute-bd_prot1"/>
</dbReference>
<comment type="subcellular location">
    <subcellularLocation>
        <location evidence="1">Periplasm</location>
    </subcellularLocation>
</comment>
<evidence type="ECO:0000256" key="4">
    <source>
        <dbReference type="SAM" id="SignalP"/>
    </source>
</evidence>